<feature type="domain" description="Methionyl/Leucyl tRNA synthetase" evidence="12">
    <location>
        <begin position="42"/>
        <end position="175"/>
    </location>
</feature>
<dbReference type="InterPro" id="IPR014729">
    <property type="entry name" value="Rossmann-like_a/b/a_fold"/>
</dbReference>
<dbReference type="InterPro" id="IPR015413">
    <property type="entry name" value="Methionyl/Leucyl_tRNA_Synth"/>
</dbReference>
<keyword evidence="3" id="KW-0963">Cytoplasm</keyword>
<evidence type="ECO:0000256" key="4">
    <source>
        <dbReference type="ARBA" id="ARBA00022598"/>
    </source>
</evidence>
<keyword evidence="8" id="KW-0030">Aminoacyl-tRNA synthetase</keyword>
<feature type="domain" description="Aminoacyl-tRNA synthetase class Ia" evidence="10">
    <location>
        <begin position="418"/>
        <end position="610"/>
    </location>
</feature>
<evidence type="ECO:0000256" key="9">
    <source>
        <dbReference type="ARBA" id="ARBA00047469"/>
    </source>
</evidence>
<protein>
    <recommendedName>
        <fullName evidence="2">leucine--tRNA ligase</fullName>
        <ecNumber evidence="2">6.1.1.4</ecNumber>
    </recommendedName>
</protein>
<dbReference type="GO" id="GO:0002161">
    <property type="term" value="F:aminoacyl-tRNA deacylase activity"/>
    <property type="evidence" value="ECO:0007669"/>
    <property type="project" value="InterPro"/>
</dbReference>
<dbReference type="EC" id="6.1.1.4" evidence="2"/>
<dbReference type="InterPro" id="IPR009008">
    <property type="entry name" value="Val/Leu/Ile-tRNA-synth_edit"/>
</dbReference>
<comment type="similarity">
    <text evidence="1">Belongs to the class-I aminoacyl-tRNA synthetase family.</text>
</comment>
<dbReference type="Gene3D" id="3.40.50.620">
    <property type="entry name" value="HUPs"/>
    <property type="match status" value="2"/>
</dbReference>
<dbReference type="FunFam" id="3.40.50.620:FF:000003">
    <property type="entry name" value="Leucine--tRNA ligase"/>
    <property type="match status" value="1"/>
</dbReference>
<sequence>MPKANKVYSHKDVEKEAQEFWEKNQVFSVTEDPNKEKFYCLSMFPYPSGSAHMGHVRNYTLGDAISRFQRLLGKNVLQPMGWDAFGLPAENAAIKNKVQPANWTNQNIEKMRSQLQKMGFAYDWKREFATSDPKYYKWEQWFFIEMLNKGLAYQDEAEVNWDPVEETVLANEQVEDGKGWRSGAKIERRKLKQWFLKITDYAEEILEETDKLDGWPEQVKAMQKNWIGKSVGMKFIFNSKKEDIPISVFTTRPDTIMGVTFLAISGDHPIALNLEKENEEIKSFLKDINSIKLSEADLAKQEKLGIDTGLKATHPFSKEDIPIWIANFVLSAYGSGALMGVPAHDERDFEFAKKYSLQIKQVIEGSSENKIEDGAVIERNLLINSGEFDGLNFDEAFKQIDKKAKKLKCGQRHTNYRLRDWGVSRQRYWGAPIPVVKNLKGDVEGAKEIPVLLPTEVEFSGVKSPLSEMEEFTKVSYGAKDFIRETDTFDTFFQSSWYYARFASFDSDSAMLDERAKYWLPVDQYVGGIEHAVLHLLYSRFFYRCLRDLDLVEGSEPFLNLLCQGMVLKDGLKMSKSKDNVVDPNEMIEEYGADALRLFIMFVAPPDQSFEWSDQGLQGASRYLNRLWNLVQEHIKSGLRKDLNFSDSSEQVRALRNKTHQTLSKIKDDFLRRHSFNTAIASVMELTNAIPKDFLSAKATEAEKSSVKEAINTILISLSPISPHITHALWRQLGNEEAIIDVNWPEADKNLLKEKSVEIAIQINGKLRGTVTVESNLPQKEIEALAREQQNIKKYIENKKIKKVIYIDKKLLNLVVSEK</sequence>
<evidence type="ECO:0000256" key="6">
    <source>
        <dbReference type="ARBA" id="ARBA00022840"/>
    </source>
</evidence>
<dbReference type="InterPro" id="IPR002302">
    <property type="entry name" value="Leu-tRNA-ligase"/>
</dbReference>
<dbReference type="AlphaFoldDB" id="A0A381R6B3"/>
<evidence type="ECO:0000259" key="12">
    <source>
        <dbReference type="Pfam" id="PF09334"/>
    </source>
</evidence>
<dbReference type="PRINTS" id="PR00985">
    <property type="entry name" value="TRNASYNTHLEU"/>
</dbReference>
<keyword evidence="4" id="KW-0436">Ligase</keyword>
<dbReference type="Gene3D" id="1.10.730.10">
    <property type="entry name" value="Isoleucyl-tRNA Synthetase, Domain 1"/>
    <property type="match status" value="2"/>
</dbReference>
<dbReference type="InterPro" id="IPR009080">
    <property type="entry name" value="tRNAsynth_Ia_anticodon-bd"/>
</dbReference>
<dbReference type="InterPro" id="IPR013155">
    <property type="entry name" value="M/V/L/I-tRNA-synth_anticd-bd"/>
</dbReference>
<dbReference type="InterPro" id="IPR002300">
    <property type="entry name" value="aa-tRNA-synth_Ia"/>
</dbReference>
<name>A0A381R6B3_9ZZZZ</name>
<dbReference type="Pfam" id="PF13603">
    <property type="entry name" value="tRNA-synt_1_2"/>
    <property type="match status" value="1"/>
</dbReference>
<dbReference type="SUPFAM" id="SSF47323">
    <property type="entry name" value="Anticodon-binding domain of a subclass of class I aminoacyl-tRNA synthetases"/>
    <property type="match status" value="1"/>
</dbReference>
<proteinExistence type="inferred from homology"/>
<keyword evidence="6" id="KW-0067">ATP-binding</keyword>
<gene>
    <name evidence="14" type="ORF">METZ01_LOCUS37967</name>
</gene>
<organism evidence="14">
    <name type="scientific">marine metagenome</name>
    <dbReference type="NCBI Taxonomy" id="408172"/>
    <lineage>
        <taxon>unclassified sequences</taxon>
        <taxon>metagenomes</taxon>
        <taxon>ecological metagenomes</taxon>
    </lineage>
</organism>
<dbReference type="Pfam" id="PF08264">
    <property type="entry name" value="Anticodon_1"/>
    <property type="match status" value="1"/>
</dbReference>
<dbReference type="HAMAP" id="MF_00049_B">
    <property type="entry name" value="Leu_tRNA_synth_B"/>
    <property type="match status" value="1"/>
</dbReference>
<dbReference type="GO" id="GO:0005524">
    <property type="term" value="F:ATP binding"/>
    <property type="evidence" value="ECO:0007669"/>
    <property type="project" value="UniProtKB-KW"/>
</dbReference>
<evidence type="ECO:0000256" key="3">
    <source>
        <dbReference type="ARBA" id="ARBA00022490"/>
    </source>
</evidence>
<accession>A0A381R6B3</accession>
<keyword evidence="7" id="KW-0648">Protein biosynthesis</keyword>
<dbReference type="GO" id="GO:0004823">
    <property type="term" value="F:leucine-tRNA ligase activity"/>
    <property type="evidence" value="ECO:0007669"/>
    <property type="project" value="UniProtKB-EC"/>
</dbReference>
<dbReference type="Gene3D" id="3.10.20.590">
    <property type="match status" value="1"/>
</dbReference>
<evidence type="ECO:0000256" key="5">
    <source>
        <dbReference type="ARBA" id="ARBA00022741"/>
    </source>
</evidence>
<feature type="domain" description="Methionyl/Valyl/Leucyl/Isoleucyl-tRNA synthetase anticodon-binding" evidence="11">
    <location>
        <begin position="653"/>
        <end position="780"/>
    </location>
</feature>
<dbReference type="PANTHER" id="PTHR43740">
    <property type="entry name" value="LEUCYL-TRNA SYNTHETASE"/>
    <property type="match status" value="1"/>
</dbReference>
<evidence type="ECO:0000256" key="8">
    <source>
        <dbReference type="ARBA" id="ARBA00023146"/>
    </source>
</evidence>
<evidence type="ECO:0000259" key="11">
    <source>
        <dbReference type="Pfam" id="PF08264"/>
    </source>
</evidence>
<feature type="domain" description="Leucyl-tRNA synthetase editing" evidence="13">
    <location>
        <begin position="224"/>
        <end position="404"/>
    </location>
</feature>
<dbReference type="FunFam" id="1.10.730.10:FF:000003">
    <property type="entry name" value="Leucine--tRNA ligase"/>
    <property type="match status" value="1"/>
</dbReference>
<keyword evidence="5" id="KW-0547">Nucleotide-binding</keyword>
<dbReference type="NCBIfam" id="TIGR00396">
    <property type="entry name" value="leuS_bact"/>
    <property type="match status" value="1"/>
</dbReference>
<dbReference type="Pfam" id="PF09334">
    <property type="entry name" value="tRNA-synt_1g"/>
    <property type="match status" value="1"/>
</dbReference>
<dbReference type="SUPFAM" id="SSF52374">
    <property type="entry name" value="Nucleotidylyl transferase"/>
    <property type="match status" value="1"/>
</dbReference>
<evidence type="ECO:0000259" key="13">
    <source>
        <dbReference type="Pfam" id="PF13603"/>
    </source>
</evidence>
<evidence type="ECO:0000313" key="14">
    <source>
        <dbReference type="EMBL" id="SUZ85113.1"/>
    </source>
</evidence>
<reference evidence="14" key="1">
    <citation type="submission" date="2018-05" db="EMBL/GenBank/DDBJ databases">
        <authorList>
            <person name="Lanie J.A."/>
            <person name="Ng W.-L."/>
            <person name="Kazmierczak K.M."/>
            <person name="Andrzejewski T.M."/>
            <person name="Davidsen T.M."/>
            <person name="Wayne K.J."/>
            <person name="Tettelin H."/>
            <person name="Glass J.I."/>
            <person name="Rusch D."/>
            <person name="Podicherti R."/>
            <person name="Tsui H.-C.T."/>
            <person name="Winkler M.E."/>
        </authorList>
    </citation>
    <scope>NUCLEOTIDE SEQUENCE</scope>
</reference>
<evidence type="ECO:0000256" key="7">
    <source>
        <dbReference type="ARBA" id="ARBA00022917"/>
    </source>
</evidence>
<dbReference type="PANTHER" id="PTHR43740:SF2">
    <property type="entry name" value="LEUCINE--TRNA LIGASE, MITOCHONDRIAL"/>
    <property type="match status" value="1"/>
</dbReference>
<dbReference type="CDD" id="cd00812">
    <property type="entry name" value="LeuRS_core"/>
    <property type="match status" value="1"/>
</dbReference>
<dbReference type="SUPFAM" id="SSF50677">
    <property type="entry name" value="ValRS/IleRS/LeuRS editing domain"/>
    <property type="match status" value="1"/>
</dbReference>
<evidence type="ECO:0000259" key="10">
    <source>
        <dbReference type="Pfam" id="PF00133"/>
    </source>
</evidence>
<evidence type="ECO:0000256" key="1">
    <source>
        <dbReference type="ARBA" id="ARBA00005594"/>
    </source>
</evidence>
<dbReference type="Pfam" id="PF00133">
    <property type="entry name" value="tRNA-synt_1"/>
    <property type="match status" value="1"/>
</dbReference>
<dbReference type="EMBL" id="UINC01001621">
    <property type="protein sequence ID" value="SUZ85113.1"/>
    <property type="molecule type" value="Genomic_DNA"/>
</dbReference>
<dbReference type="GO" id="GO:0006429">
    <property type="term" value="P:leucyl-tRNA aminoacylation"/>
    <property type="evidence" value="ECO:0007669"/>
    <property type="project" value="InterPro"/>
</dbReference>
<evidence type="ECO:0000256" key="2">
    <source>
        <dbReference type="ARBA" id="ARBA00013164"/>
    </source>
</evidence>
<dbReference type="CDD" id="cd07958">
    <property type="entry name" value="Anticodon_Ia_Leu_BEm"/>
    <property type="match status" value="1"/>
</dbReference>
<dbReference type="InterPro" id="IPR025709">
    <property type="entry name" value="Leu_tRNA-synth_edit"/>
</dbReference>
<dbReference type="GO" id="GO:0005829">
    <property type="term" value="C:cytosol"/>
    <property type="evidence" value="ECO:0007669"/>
    <property type="project" value="TreeGrafter"/>
</dbReference>
<comment type="catalytic activity">
    <reaction evidence="9">
        <text>tRNA(Leu) + L-leucine + ATP = L-leucyl-tRNA(Leu) + AMP + diphosphate</text>
        <dbReference type="Rhea" id="RHEA:11688"/>
        <dbReference type="Rhea" id="RHEA-COMP:9613"/>
        <dbReference type="Rhea" id="RHEA-COMP:9622"/>
        <dbReference type="ChEBI" id="CHEBI:30616"/>
        <dbReference type="ChEBI" id="CHEBI:33019"/>
        <dbReference type="ChEBI" id="CHEBI:57427"/>
        <dbReference type="ChEBI" id="CHEBI:78442"/>
        <dbReference type="ChEBI" id="CHEBI:78494"/>
        <dbReference type="ChEBI" id="CHEBI:456215"/>
        <dbReference type="EC" id="6.1.1.4"/>
    </reaction>
</comment>